<dbReference type="SUPFAM" id="SSF52151">
    <property type="entry name" value="FabD/lysophospholipase-like"/>
    <property type="match status" value="1"/>
</dbReference>
<feature type="domain" description="PNPLA" evidence="5">
    <location>
        <begin position="23"/>
        <end position="196"/>
    </location>
</feature>
<dbReference type="GO" id="GO:0016042">
    <property type="term" value="P:lipid catabolic process"/>
    <property type="evidence" value="ECO:0007669"/>
    <property type="project" value="UniProtKB-UniRule"/>
</dbReference>
<reference evidence="6 7" key="1">
    <citation type="submission" date="2020-08" db="EMBL/GenBank/DDBJ databases">
        <title>Genomic Encyclopedia of Type Strains, Phase IV (KMG-IV): sequencing the most valuable type-strain genomes for metagenomic binning, comparative biology and taxonomic classification.</title>
        <authorList>
            <person name="Goeker M."/>
        </authorList>
    </citation>
    <scope>NUCLEOTIDE SEQUENCE [LARGE SCALE GENOMIC DNA]</scope>
    <source>
        <strain evidence="6 7">DSM 102134</strain>
    </source>
</reference>
<keyword evidence="1 4" id="KW-0378">Hydrolase</keyword>
<feature type="short sequence motif" description="GXSXG" evidence="4">
    <location>
        <begin position="54"/>
        <end position="58"/>
    </location>
</feature>
<dbReference type="EMBL" id="JACHEJ010000008">
    <property type="protein sequence ID" value="MBB6181105.1"/>
    <property type="molecule type" value="Genomic_DNA"/>
</dbReference>
<evidence type="ECO:0000256" key="2">
    <source>
        <dbReference type="ARBA" id="ARBA00022963"/>
    </source>
</evidence>
<comment type="caution">
    <text evidence="4">Lacks conserved residue(s) required for the propagation of feature annotation.</text>
</comment>
<dbReference type="PROSITE" id="PS51635">
    <property type="entry name" value="PNPLA"/>
    <property type="match status" value="1"/>
</dbReference>
<feature type="active site" description="Nucleophile" evidence="4">
    <location>
        <position position="56"/>
    </location>
</feature>
<dbReference type="RefSeq" id="WP_077548173.1">
    <property type="nucleotide sequence ID" value="NZ_JACHEJ010000008.1"/>
</dbReference>
<keyword evidence="2 4" id="KW-0442">Lipid degradation</keyword>
<protein>
    <submittedName>
        <fullName evidence="6">NTE family protein</fullName>
    </submittedName>
</protein>
<proteinExistence type="predicted"/>
<accession>A0A7W9YZ65</accession>
<feature type="short sequence motif" description="DGA/G" evidence="4">
    <location>
        <begin position="183"/>
        <end position="185"/>
    </location>
</feature>
<evidence type="ECO:0000256" key="1">
    <source>
        <dbReference type="ARBA" id="ARBA00022801"/>
    </source>
</evidence>
<name>A0A7W9YZ65_9HYPH</name>
<dbReference type="Gene3D" id="3.40.1090.10">
    <property type="entry name" value="Cytosolic phospholipase A2 catalytic domain"/>
    <property type="match status" value="2"/>
</dbReference>
<feature type="active site" description="Proton acceptor" evidence="4">
    <location>
        <position position="183"/>
    </location>
</feature>
<dbReference type="AlphaFoldDB" id="A0A7W9YZ65"/>
<dbReference type="InterPro" id="IPR002641">
    <property type="entry name" value="PNPLA_dom"/>
</dbReference>
<dbReference type="PANTHER" id="PTHR14226:SF29">
    <property type="entry name" value="NEUROPATHY TARGET ESTERASE SWS"/>
    <property type="match status" value="1"/>
</dbReference>
<evidence type="ECO:0000313" key="6">
    <source>
        <dbReference type="EMBL" id="MBB6181105.1"/>
    </source>
</evidence>
<evidence type="ECO:0000256" key="3">
    <source>
        <dbReference type="ARBA" id="ARBA00023098"/>
    </source>
</evidence>
<evidence type="ECO:0000256" key="4">
    <source>
        <dbReference type="PROSITE-ProRule" id="PRU01161"/>
    </source>
</evidence>
<organism evidence="6 7">
    <name type="scientific">Pseudorhizobium flavum</name>
    <dbReference type="NCBI Taxonomy" id="1335061"/>
    <lineage>
        <taxon>Bacteria</taxon>
        <taxon>Pseudomonadati</taxon>
        <taxon>Pseudomonadota</taxon>
        <taxon>Alphaproteobacteria</taxon>
        <taxon>Hyphomicrobiales</taxon>
        <taxon>Rhizobiaceae</taxon>
        <taxon>Rhizobium/Agrobacterium group</taxon>
        <taxon>Pseudorhizobium</taxon>
    </lineage>
</organism>
<dbReference type="PANTHER" id="PTHR14226">
    <property type="entry name" value="NEUROPATHY TARGET ESTERASE/SWISS CHEESE D.MELANOGASTER"/>
    <property type="match status" value="1"/>
</dbReference>
<keyword evidence="3 4" id="KW-0443">Lipid metabolism</keyword>
<dbReference type="Proteomes" id="UP000535501">
    <property type="component" value="Unassembled WGS sequence"/>
</dbReference>
<dbReference type="Pfam" id="PF01734">
    <property type="entry name" value="Patatin"/>
    <property type="match status" value="1"/>
</dbReference>
<evidence type="ECO:0000259" key="5">
    <source>
        <dbReference type="PROSITE" id="PS51635"/>
    </source>
</evidence>
<dbReference type="InterPro" id="IPR050301">
    <property type="entry name" value="NTE"/>
</dbReference>
<keyword evidence="7" id="KW-1185">Reference proteome</keyword>
<gene>
    <name evidence="6" type="ORF">HNQ75_003090</name>
</gene>
<comment type="caution">
    <text evidence="6">The sequence shown here is derived from an EMBL/GenBank/DDBJ whole genome shotgun (WGS) entry which is preliminary data.</text>
</comment>
<dbReference type="InterPro" id="IPR016035">
    <property type="entry name" value="Acyl_Trfase/lysoPLipase"/>
</dbReference>
<sequence>MTTKLALADAKVEKSQRDLTFAIAFGAGGARGLAHAHVIDALDELGIRPVAIAGSSMGAIMGAGMAAGMTGSEIRAYTLETVGNRGALANRLLSLGPSSMRGTDGGFRFGQFNIEHVLKALLPQAIPADFQDLGIPLKVIATDYYGRSEVVLEEGSLGPALAASAAIPGIFMPVTVNGRIMVDGGIFNPVPYDHLMDLADVVIGVDVVGAPEGDGLSPPSRMESIFGANQLMMQSTISFQLKLQPPHVLLRPPVNHFRVMDFLKAKDIFDYTLPVKEDLKRAVDAIHLAARA</sequence>
<dbReference type="GO" id="GO:0016787">
    <property type="term" value="F:hydrolase activity"/>
    <property type="evidence" value="ECO:0007669"/>
    <property type="project" value="UniProtKB-UniRule"/>
</dbReference>
<evidence type="ECO:0000313" key="7">
    <source>
        <dbReference type="Proteomes" id="UP000535501"/>
    </source>
</evidence>